<dbReference type="Proteomes" id="UP001369086">
    <property type="component" value="Unassembled WGS sequence"/>
</dbReference>
<feature type="domain" description="CMP/dCMP-type deaminase" evidence="6">
    <location>
        <begin position="22"/>
        <end position="89"/>
    </location>
</feature>
<evidence type="ECO:0000256" key="4">
    <source>
        <dbReference type="ARBA" id="ARBA00038938"/>
    </source>
</evidence>
<keyword evidence="3" id="KW-0378">Hydrolase</keyword>
<dbReference type="PANTHER" id="PTHR11086:SF18">
    <property type="entry name" value="DEOXYCYTIDYLATE DEAMINASE"/>
    <property type="match status" value="1"/>
</dbReference>
<protein>
    <recommendedName>
        <fullName evidence="5">dCMP deaminase</fullName>
        <ecNumber evidence="4">3.5.4.12</ecNumber>
    </recommendedName>
    <alternativeName>
        <fullName evidence="5">dCMP deaminase</fullName>
    </alternativeName>
</protein>
<dbReference type="InterPro" id="IPR015517">
    <property type="entry name" value="dCMP_deaminase-rel"/>
</dbReference>
<keyword evidence="8" id="KW-1185">Reference proteome</keyword>
<dbReference type="InterPro" id="IPR002125">
    <property type="entry name" value="CMP_dCMP_dom"/>
</dbReference>
<dbReference type="Gene3D" id="3.40.140.10">
    <property type="entry name" value="Cytidine Deaminase, domain 2"/>
    <property type="match status" value="1"/>
</dbReference>
<organism evidence="7 8">
    <name type="scientific">Huso huso</name>
    <name type="common">Beluga</name>
    <name type="synonym">Acipenser huso</name>
    <dbReference type="NCBI Taxonomy" id="61971"/>
    <lineage>
        <taxon>Eukaryota</taxon>
        <taxon>Metazoa</taxon>
        <taxon>Chordata</taxon>
        <taxon>Craniata</taxon>
        <taxon>Vertebrata</taxon>
        <taxon>Euteleostomi</taxon>
        <taxon>Actinopterygii</taxon>
        <taxon>Chondrostei</taxon>
        <taxon>Acipenseriformes</taxon>
        <taxon>Acipenseridae</taxon>
        <taxon>Huso</taxon>
    </lineage>
</organism>
<evidence type="ECO:0000256" key="2">
    <source>
        <dbReference type="ARBA" id="ARBA00022727"/>
    </source>
</evidence>
<keyword evidence="2" id="KW-0545">Nucleotide biosynthesis</keyword>
<proteinExistence type="predicted"/>
<dbReference type="PROSITE" id="PS51747">
    <property type="entry name" value="CYT_DCMP_DEAMINASES_2"/>
    <property type="match status" value="1"/>
</dbReference>
<reference evidence="7 8" key="1">
    <citation type="submission" date="2021-05" db="EMBL/GenBank/DDBJ databases">
        <authorList>
            <person name="Zahm M."/>
            <person name="Klopp C."/>
            <person name="Cabau C."/>
            <person name="Kuhl H."/>
            <person name="Suciu R."/>
            <person name="Ciorpac M."/>
            <person name="Holostenco D."/>
            <person name="Gessner J."/>
            <person name="Wuertz S."/>
            <person name="Hohne C."/>
            <person name="Stock M."/>
            <person name="Gislard M."/>
            <person name="Lluch J."/>
            <person name="Milhes M."/>
            <person name="Lampietro C."/>
            <person name="Lopez Roques C."/>
            <person name="Donnadieu C."/>
            <person name="Du K."/>
            <person name="Schartl M."/>
            <person name="Guiguen Y."/>
        </authorList>
    </citation>
    <scope>NUCLEOTIDE SEQUENCE [LARGE SCALE GENOMIC DNA]</scope>
    <source>
        <strain evidence="7">Hh-F2</strain>
        <tissue evidence="7">Blood</tissue>
    </source>
</reference>
<comment type="cofactor">
    <cofactor evidence="1">
        <name>Zn(2+)</name>
        <dbReference type="ChEBI" id="CHEBI:29105"/>
    </cofactor>
</comment>
<dbReference type="EMBL" id="JAHFZB010000001">
    <property type="protein sequence ID" value="KAK6494184.1"/>
    <property type="molecule type" value="Genomic_DNA"/>
</dbReference>
<dbReference type="SUPFAM" id="SSF53927">
    <property type="entry name" value="Cytidine deaminase-like"/>
    <property type="match status" value="1"/>
</dbReference>
<dbReference type="InterPro" id="IPR016193">
    <property type="entry name" value="Cytidine_deaminase-like"/>
</dbReference>
<evidence type="ECO:0000256" key="1">
    <source>
        <dbReference type="ARBA" id="ARBA00001947"/>
    </source>
</evidence>
<gene>
    <name evidence="7" type="ORF">HHUSO_G668</name>
</gene>
<dbReference type="EC" id="3.5.4.12" evidence="4"/>
<evidence type="ECO:0000259" key="6">
    <source>
        <dbReference type="PROSITE" id="PS51747"/>
    </source>
</evidence>
<evidence type="ECO:0000256" key="5">
    <source>
        <dbReference type="ARBA" id="ARBA00041763"/>
    </source>
</evidence>
<evidence type="ECO:0000313" key="8">
    <source>
        <dbReference type="Proteomes" id="UP001369086"/>
    </source>
</evidence>
<evidence type="ECO:0000256" key="3">
    <source>
        <dbReference type="ARBA" id="ARBA00022801"/>
    </source>
</evidence>
<sequence length="89" mass="9952">MLLVFRRSAAGGPCKKRVDCLEWLEYFMAAAFLSAQRSKDPSSQVGACIVNPENKMVGNGCNDDLLPWARTAADKLDTKYPYGKMHFSY</sequence>
<evidence type="ECO:0000313" key="7">
    <source>
        <dbReference type="EMBL" id="KAK6494184.1"/>
    </source>
</evidence>
<comment type="caution">
    <text evidence="7">The sequence shown here is derived from an EMBL/GenBank/DDBJ whole genome shotgun (WGS) entry which is preliminary data.</text>
</comment>
<name>A0ABR1AAS8_HUSHU</name>
<dbReference type="Pfam" id="PF00383">
    <property type="entry name" value="dCMP_cyt_deam_1"/>
    <property type="match status" value="1"/>
</dbReference>
<dbReference type="PANTHER" id="PTHR11086">
    <property type="entry name" value="DEOXYCYTIDYLATE DEAMINASE-RELATED"/>
    <property type="match status" value="1"/>
</dbReference>
<accession>A0ABR1AAS8</accession>